<keyword evidence="4" id="KW-0732">Signal</keyword>
<comment type="caution">
    <text evidence="5">The sequence shown here is derived from an EMBL/GenBank/DDBJ whole genome shotgun (WGS) entry which is preliminary data.</text>
</comment>
<dbReference type="InterPro" id="IPR011683">
    <property type="entry name" value="Glyco_hydro_53"/>
</dbReference>
<gene>
    <name evidence="5" type="ORF">NJD11_04930</name>
</gene>
<evidence type="ECO:0000256" key="2">
    <source>
        <dbReference type="ARBA" id="ARBA00022801"/>
    </source>
</evidence>
<dbReference type="Gene3D" id="3.20.20.80">
    <property type="entry name" value="Glycosidases"/>
    <property type="match status" value="1"/>
</dbReference>
<feature type="chain" id="PRO_5044977273" description="Arabinogalactan endo-beta-1,4-galactanase" evidence="4">
    <location>
        <begin position="25"/>
        <end position="480"/>
    </location>
</feature>
<reference evidence="5 6" key="1">
    <citation type="journal article" date="2023" name="FEMS Microbes">
        <title>Whole genomes of deep-sea sponge-associated bacteria exhibit high novel natural product potential.</title>
        <authorList>
            <person name="Hesketh-Best P.J."/>
            <person name="January G.G."/>
            <person name="Koch M.J."/>
            <person name="Warburton P.J."/>
            <person name="Howell K.L."/>
            <person name="Upton M."/>
        </authorList>
    </citation>
    <scope>NUCLEOTIDE SEQUENCE [LARGE SCALE GENOMIC DNA]</scope>
    <source>
        <strain evidence="5 6">PC206-O</strain>
    </source>
</reference>
<evidence type="ECO:0000313" key="5">
    <source>
        <dbReference type="EMBL" id="MDX2334283.1"/>
    </source>
</evidence>
<evidence type="ECO:0000256" key="3">
    <source>
        <dbReference type="ARBA" id="ARBA00023295"/>
    </source>
</evidence>
<accession>A0ABU4KMQ1</accession>
<organism evidence="5 6">
    <name type="scientific">Brevundimonas vesicularis</name>
    <name type="common">Pseudomonas vesicularis</name>
    <dbReference type="NCBI Taxonomy" id="41276"/>
    <lineage>
        <taxon>Bacteria</taxon>
        <taxon>Pseudomonadati</taxon>
        <taxon>Pseudomonadota</taxon>
        <taxon>Alphaproteobacteria</taxon>
        <taxon>Caulobacterales</taxon>
        <taxon>Caulobacteraceae</taxon>
        <taxon>Brevundimonas</taxon>
    </lineage>
</organism>
<dbReference type="Proteomes" id="UP001272940">
    <property type="component" value="Unassembled WGS sequence"/>
</dbReference>
<dbReference type="SUPFAM" id="SSF51445">
    <property type="entry name" value="(Trans)glycosidases"/>
    <property type="match status" value="1"/>
</dbReference>
<name>A0ABU4KMQ1_BREVE</name>
<comment type="catalytic activity">
    <reaction evidence="4">
        <text>The enzyme specifically hydrolyzes (1-&gt;4)-beta-D-galactosidic linkages in type I arabinogalactans.</text>
        <dbReference type="EC" id="3.2.1.89"/>
    </reaction>
</comment>
<evidence type="ECO:0000256" key="1">
    <source>
        <dbReference type="ARBA" id="ARBA00010687"/>
    </source>
</evidence>
<feature type="signal peptide" evidence="4">
    <location>
        <begin position="1"/>
        <end position="24"/>
    </location>
</feature>
<dbReference type="InterPro" id="IPR017853">
    <property type="entry name" value="GH"/>
</dbReference>
<keyword evidence="3 4" id="KW-0326">Glycosidase</keyword>
<protein>
    <recommendedName>
        <fullName evidence="4">Arabinogalactan endo-beta-1,4-galactanase</fullName>
        <ecNumber evidence="4">3.2.1.89</ecNumber>
    </recommendedName>
</protein>
<keyword evidence="6" id="KW-1185">Reference proteome</keyword>
<keyword evidence="2 4" id="KW-0378">Hydrolase</keyword>
<dbReference type="RefSeq" id="WP_240612062.1">
    <property type="nucleotide sequence ID" value="NZ_CP022048.2"/>
</dbReference>
<dbReference type="PANTHER" id="PTHR34983">
    <property type="entry name" value="ARABINOGALACTAN ENDO-BETA-1,4-GALACTANASE A"/>
    <property type="match status" value="1"/>
</dbReference>
<proteinExistence type="inferred from homology"/>
<sequence length="480" mass="53025">MPIFNRLMSTICGASILAASGVFAPVQAQPRLEAPPAFYFGADLSYVNEMEDCGAVYRVGGEARDPYRIFADAGTNLVRVRLWNDAEWTRYSDLDDVRETIRRAKEAGMQVLLDFHYSDDWADGDKQIVPKAWRSIRDDVPALSKALYDYTFETLKALDADGLMPEVVQVGNETNPEVMGEADWKTTRSGINWSRNAALLNAGIKAVHDAGATSAIKPRVMLHIAQPENVEPWFADAARSGVTGYDLIGISYYRKWSTQDLDRLGGTINRLRHRYAADVVVVETSYPFTNDGADASPNLLGPDTLLPAYPATQEGQLKYMKDITQTVISNGGKGVVYWEPAWVSTSCSTRWGVGSNWENATFFDWRDRNNLTLAAGYTREDYVQPAPLTFTIRRPAGQTGPLWLWGDFLGSREIAIRLVPSSDDPSVLTYTTTVKPGQTIRYQLYDRLPIGTGLIDAPGGFASAQVSQTGLQVPIVLPAD</sequence>
<dbReference type="EMBL" id="JAMYEC010000002">
    <property type="protein sequence ID" value="MDX2334283.1"/>
    <property type="molecule type" value="Genomic_DNA"/>
</dbReference>
<dbReference type="EC" id="3.2.1.89" evidence="4"/>
<dbReference type="Pfam" id="PF07745">
    <property type="entry name" value="Glyco_hydro_53"/>
    <property type="match status" value="1"/>
</dbReference>
<comment type="similarity">
    <text evidence="1 4">Belongs to the glycosyl hydrolase 53 family.</text>
</comment>
<evidence type="ECO:0000313" key="6">
    <source>
        <dbReference type="Proteomes" id="UP001272940"/>
    </source>
</evidence>
<evidence type="ECO:0000256" key="4">
    <source>
        <dbReference type="RuleBase" id="RU361192"/>
    </source>
</evidence>
<dbReference type="PANTHER" id="PTHR34983:SF2">
    <property type="entry name" value="ENDO-BETA-1,4-GALACTANASE"/>
    <property type="match status" value="1"/>
</dbReference>
<dbReference type="GeneID" id="34014386"/>